<feature type="domain" description="SAM" evidence="7">
    <location>
        <begin position="768"/>
        <end position="831"/>
    </location>
</feature>
<reference evidence="8" key="3">
    <citation type="submission" date="2025-09" db="UniProtKB">
        <authorList>
            <consortium name="Ensembl"/>
        </authorList>
    </citation>
    <scope>IDENTIFICATION</scope>
</reference>
<dbReference type="PANTHER" id="PTHR10627:SF78">
    <property type="entry name" value="PROTEIN BICAUDAL C HOMOLOG 1"/>
    <property type="match status" value="1"/>
</dbReference>
<dbReference type="PROSITE" id="PS50084">
    <property type="entry name" value="KH_TYPE_1"/>
    <property type="match status" value="2"/>
</dbReference>
<dbReference type="InterPro" id="IPR013761">
    <property type="entry name" value="SAM/pointed_sf"/>
</dbReference>
<dbReference type="FunFam" id="3.30.310.270:FF:000002">
    <property type="entry name" value="BicC family RNA binding protein 1"/>
    <property type="match status" value="1"/>
</dbReference>
<feature type="compositionally biased region" description="Polar residues" evidence="6">
    <location>
        <begin position="453"/>
        <end position="474"/>
    </location>
</feature>
<reference evidence="8" key="2">
    <citation type="submission" date="2025-08" db="UniProtKB">
        <authorList>
            <consortium name="Ensembl"/>
        </authorList>
    </citation>
    <scope>IDENTIFICATION</scope>
</reference>
<dbReference type="InParanoid" id="H3APA1"/>
<feature type="region of interest" description="Disordered" evidence="6">
    <location>
        <begin position="434"/>
        <end position="474"/>
    </location>
</feature>
<keyword evidence="9" id="KW-1185">Reference proteome</keyword>
<dbReference type="Gene3D" id="1.10.150.50">
    <property type="entry name" value="Transcription Factor, Ets-1"/>
    <property type="match status" value="1"/>
</dbReference>
<dbReference type="HOGENOM" id="CLU_008040_0_0_1"/>
<accession>H3APA1</accession>
<dbReference type="InterPro" id="IPR036612">
    <property type="entry name" value="KH_dom_type_1_sf"/>
</dbReference>
<dbReference type="Pfam" id="PF22985">
    <property type="entry name" value="KH_BICC1"/>
    <property type="match status" value="2"/>
</dbReference>
<protein>
    <submittedName>
        <fullName evidence="8">BicC family RNA binding protein 1</fullName>
    </submittedName>
</protein>
<feature type="compositionally biased region" description="Polar residues" evidence="6">
    <location>
        <begin position="492"/>
        <end position="515"/>
    </location>
</feature>
<feature type="compositionally biased region" description="Basic and acidic residues" evidence="6">
    <location>
        <begin position="568"/>
        <end position="599"/>
    </location>
</feature>
<dbReference type="InterPro" id="IPR004087">
    <property type="entry name" value="KH_dom"/>
</dbReference>
<organism evidence="8 9">
    <name type="scientific">Latimeria chalumnae</name>
    <name type="common">Coelacanth</name>
    <dbReference type="NCBI Taxonomy" id="7897"/>
    <lineage>
        <taxon>Eukaryota</taxon>
        <taxon>Metazoa</taxon>
        <taxon>Chordata</taxon>
        <taxon>Craniata</taxon>
        <taxon>Vertebrata</taxon>
        <taxon>Euteleostomi</taxon>
        <taxon>Coelacanthiformes</taxon>
        <taxon>Coelacanthidae</taxon>
        <taxon>Latimeria</taxon>
    </lineage>
</organism>
<dbReference type="InterPro" id="IPR047554">
    <property type="entry name" value="BICC1_KH-I_rpt2"/>
</dbReference>
<dbReference type="InterPro" id="IPR001660">
    <property type="entry name" value="SAM"/>
</dbReference>
<dbReference type="EMBL" id="AFYH01153862">
    <property type="status" value="NOT_ANNOTATED_CDS"/>
    <property type="molecule type" value="Genomic_DNA"/>
</dbReference>
<dbReference type="InterPro" id="IPR037974">
    <property type="entry name" value="BICC1_SAM_dom"/>
</dbReference>
<dbReference type="GeneTree" id="ENSGT00940000156276"/>
<dbReference type="PANTHER" id="PTHR10627">
    <property type="entry name" value="SCP160"/>
    <property type="match status" value="1"/>
</dbReference>
<dbReference type="Pfam" id="PF00536">
    <property type="entry name" value="SAM_1"/>
    <property type="match status" value="1"/>
</dbReference>
<keyword evidence="4 5" id="KW-0694">RNA-binding</keyword>
<dbReference type="CDD" id="cd22422">
    <property type="entry name" value="KH-I_BICC1_rpt3"/>
    <property type="match status" value="1"/>
</dbReference>
<evidence type="ECO:0000256" key="6">
    <source>
        <dbReference type="SAM" id="MobiDB-lite"/>
    </source>
</evidence>
<dbReference type="Proteomes" id="UP000008672">
    <property type="component" value="Unassembled WGS sequence"/>
</dbReference>
<dbReference type="Gene3D" id="3.30.310.270">
    <property type="match status" value="2"/>
</dbReference>
<dbReference type="EMBL" id="AFYH01153865">
    <property type="status" value="NOT_ANNOTATED_CDS"/>
    <property type="molecule type" value="Genomic_DNA"/>
</dbReference>
<dbReference type="InterPro" id="IPR004088">
    <property type="entry name" value="KH_dom_type_1"/>
</dbReference>
<dbReference type="SUPFAM" id="SSF47769">
    <property type="entry name" value="SAM/Pointed domain"/>
    <property type="match status" value="1"/>
</dbReference>
<dbReference type="eggNOG" id="KOG2208">
    <property type="taxonomic scope" value="Eukaryota"/>
</dbReference>
<evidence type="ECO:0000259" key="7">
    <source>
        <dbReference type="PROSITE" id="PS50105"/>
    </source>
</evidence>
<dbReference type="Bgee" id="ENSLACG00000010091">
    <property type="expression patterns" value="Expressed in mesonephros"/>
</dbReference>
<dbReference type="FunFam" id="3.30.310.270:FF:000001">
    <property type="entry name" value="BicC family RNA binding protein 1"/>
    <property type="match status" value="1"/>
</dbReference>
<dbReference type="CDD" id="cd09520">
    <property type="entry name" value="SAM_BICC1"/>
    <property type="match status" value="1"/>
</dbReference>
<reference evidence="9" key="1">
    <citation type="submission" date="2011-08" db="EMBL/GenBank/DDBJ databases">
        <title>The draft genome of Latimeria chalumnae.</title>
        <authorList>
            <person name="Di Palma F."/>
            <person name="Alfoldi J."/>
            <person name="Johnson J."/>
            <person name="Berlin A."/>
            <person name="Gnerre S."/>
            <person name="Jaffe D."/>
            <person name="MacCallum I."/>
            <person name="Young S."/>
            <person name="Walker B.J."/>
            <person name="Lander E."/>
            <person name="Lindblad-Toh K."/>
        </authorList>
    </citation>
    <scope>NUCLEOTIDE SEQUENCE [LARGE SCALE GENOMIC DNA]</scope>
    <source>
        <strain evidence="9">Wild caught</strain>
    </source>
</reference>
<evidence type="ECO:0000256" key="1">
    <source>
        <dbReference type="ARBA" id="ARBA00007662"/>
    </source>
</evidence>
<name>H3APA1_LATCH</name>
<feature type="region of interest" description="Disordered" evidence="6">
    <location>
        <begin position="675"/>
        <end position="741"/>
    </location>
</feature>
<dbReference type="eggNOG" id="KOG4374">
    <property type="taxonomic scope" value="Eukaryota"/>
</dbReference>
<feature type="region of interest" description="Disordered" evidence="6">
    <location>
        <begin position="488"/>
        <end position="616"/>
    </location>
</feature>
<evidence type="ECO:0000256" key="3">
    <source>
        <dbReference type="ARBA" id="ARBA00022737"/>
    </source>
</evidence>
<dbReference type="SMART" id="SM00322">
    <property type="entry name" value="KH"/>
    <property type="match status" value="2"/>
</dbReference>
<dbReference type="EMBL" id="AFYH01153864">
    <property type="status" value="NOT_ANNOTATED_CDS"/>
    <property type="molecule type" value="Genomic_DNA"/>
</dbReference>
<evidence type="ECO:0000256" key="4">
    <source>
        <dbReference type="ARBA" id="ARBA00022884"/>
    </source>
</evidence>
<evidence type="ECO:0000313" key="8">
    <source>
        <dbReference type="Ensembl" id="ENSLACP00000011472.1"/>
    </source>
</evidence>
<dbReference type="SMART" id="SM00454">
    <property type="entry name" value="SAM"/>
    <property type="match status" value="1"/>
</dbReference>
<dbReference type="FunFam" id="1.10.150.50:FF:000025">
    <property type="entry name" value="Ankyrin repeat and sterile alpha motif domain-containing 6"/>
    <property type="match status" value="1"/>
</dbReference>
<dbReference type="SUPFAM" id="SSF54791">
    <property type="entry name" value="Eukaryotic type KH-domain (KH-domain type I)"/>
    <property type="match status" value="2"/>
</dbReference>
<keyword evidence="3" id="KW-0677">Repeat</keyword>
<evidence type="ECO:0000313" key="9">
    <source>
        <dbReference type="Proteomes" id="UP000008672"/>
    </source>
</evidence>
<dbReference type="STRING" id="7897.ENSLACP00000011472"/>
<evidence type="ECO:0000256" key="2">
    <source>
        <dbReference type="ARBA" id="ARBA00022473"/>
    </source>
</evidence>
<dbReference type="OMA" id="LMYPTAA"/>
<dbReference type="GO" id="GO:0005737">
    <property type="term" value="C:cytoplasm"/>
    <property type="evidence" value="ECO:0007669"/>
    <property type="project" value="TreeGrafter"/>
</dbReference>
<dbReference type="Ensembl" id="ENSLACT00000011560.1">
    <property type="protein sequence ID" value="ENSLACP00000011472.1"/>
    <property type="gene ID" value="ENSLACG00000010091.1"/>
</dbReference>
<feature type="compositionally biased region" description="Polar residues" evidence="6">
    <location>
        <begin position="699"/>
        <end position="708"/>
    </location>
</feature>
<feature type="compositionally biased region" description="Polar residues" evidence="6">
    <location>
        <begin position="716"/>
        <end position="730"/>
    </location>
</feature>
<evidence type="ECO:0000256" key="5">
    <source>
        <dbReference type="PROSITE-ProRule" id="PRU00117"/>
    </source>
</evidence>
<dbReference type="AlphaFoldDB" id="H3APA1"/>
<dbReference type="EMBL" id="AFYH01153863">
    <property type="status" value="NOT_ANNOTATED_CDS"/>
    <property type="molecule type" value="Genomic_DNA"/>
</dbReference>
<dbReference type="Pfam" id="PF00013">
    <property type="entry name" value="KH_1"/>
    <property type="match status" value="2"/>
</dbReference>
<proteinExistence type="inferred from homology"/>
<feature type="compositionally biased region" description="Polar residues" evidence="6">
    <location>
        <begin position="675"/>
        <end position="688"/>
    </location>
</feature>
<comment type="similarity">
    <text evidence="1">Belongs to the BicC family.</text>
</comment>
<dbReference type="InterPro" id="IPR047553">
    <property type="entry name" value="BICC1_KH-I_rpt3"/>
</dbReference>
<dbReference type="InterPro" id="IPR054727">
    <property type="entry name" value="BICC1_KH"/>
</dbReference>
<keyword evidence="2" id="KW-0217">Developmental protein</keyword>
<dbReference type="GO" id="GO:0003723">
    <property type="term" value="F:RNA binding"/>
    <property type="evidence" value="ECO:0007669"/>
    <property type="project" value="UniProtKB-UniRule"/>
</dbReference>
<gene>
    <name evidence="8" type="primary">BICC1</name>
</gene>
<dbReference type="CDD" id="cd22421">
    <property type="entry name" value="KH-I_BICC1_rpt2"/>
    <property type="match status" value="1"/>
</dbReference>
<dbReference type="PROSITE" id="PS50105">
    <property type="entry name" value="SAM_DOMAIN"/>
    <property type="match status" value="1"/>
</dbReference>
<dbReference type="FunCoup" id="H3APA1">
    <property type="interactions" value="611"/>
</dbReference>
<sequence>DPHIKVAGKKENVREAKEKIMSVLDTKSNRVTLKMDVSHTEHSHVIGKGGNNIKKVMEETGCHIHFPDSNRNNQAEKSNQVSIAGQPAGVESARARIRELLPLVLMFELPIAGILQPTPDPNSPAIQHICQTYNISVSFKQRSRMYGATVIVRGSQNNTSAVKEGTAMLLDHLAGSLSSAIPVSTQLDIAPQHHLFMMGRNGSNIKHIMQRTGAQIHFPDPSNPQKKSTVYLQGTIESVCLARQYLMGCLPLVLMFDMKEDIEVEPQCITQLMEQLDVFISIKPKPKQPSKSVIVKSVERNALNMYEARKCLLGLESSGVTMTSSTLTCPIGLSCHGLDILASAGLGLTGLGLLGPTTLSVNTSTAPNSLLNALNSSASPLQSPSSGAPSPTLWTTSLANTSSTPGFSTLQPLMIPAAAQATLASILLSGVPSYRHTTPSPPPGLGPLDTHLNGLTSENRSSTSINGHIKSSNTGYNTISSSSLADKVLSSNHTETSRQNTHSPTEQTSKSSPVEGSNDAFVEVGMPRSPSHSAGTSELKQMFSSSKPSCSKRQTVELLHGTKNSHLHTSERLLSDSERSATESTVADKKAPGSERAAERAAAQQNSERVRLAPQSSYSNMQAFDYEQKKLLATKAMLKKPVVTEVRTPTNTWSGLGFSKSMPAETIKELRRANQVSYKPSMSTTYEGSSMSLSRSNSREQVSCGSDSDNWRERNGISSASHNEFQSSIPSPKRKQNKSTEHYLSSSNYMDCISSLTGSNGCNLNSSFKGSDLPELFSTLGLGKYTDVFQQQEIDLQTFLTLTDQDLKELGITTFGARRKMLLAISELNKNRRKLFDPPNIRSSFLEGGASGRLPRQYHSDIASISGRW</sequence>
<dbReference type="EMBL" id="AFYH01153866">
    <property type="status" value="NOT_ANNOTATED_CDS"/>
    <property type="molecule type" value="Genomic_DNA"/>
</dbReference>
<feature type="compositionally biased region" description="Polar residues" evidence="6">
    <location>
        <begin position="530"/>
        <end position="553"/>
    </location>
</feature>